<gene>
    <name evidence="1" type="ORF">GCM10025881_01520</name>
</gene>
<protein>
    <submittedName>
        <fullName evidence="1">Uncharacterized protein</fullName>
    </submittedName>
</protein>
<evidence type="ECO:0000313" key="1">
    <source>
        <dbReference type="EMBL" id="GMA93328.1"/>
    </source>
</evidence>
<reference evidence="2" key="1">
    <citation type="journal article" date="2019" name="Int. J. Syst. Evol. Microbiol.">
        <title>The Global Catalogue of Microorganisms (GCM) 10K type strain sequencing project: providing services to taxonomists for standard genome sequencing and annotation.</title>
        <authorList>
            <consortium name="The Broad Institute Genomics Platform"/>
            <consortium name="The Broad Institute Genome Sequencing Center for Infectious Disease"/>
            <person name="Wu L."/>
            <person name="Ma J."/>
        </authorList>
    </citation>
    <scope>NUCLEOTIDE SEQUENCE [LARGE SCALE GENOMIC DNA]</scope>
    <source>
        <strain evidence="2">NBRC 108894</strain>
    </source>
</reference>
<organism evidence="1 2">
    <name type="scientific">Pseudolysinimonas kribbensis</name>
    <dbReference type="NCBI Taxonomy" id="433641"/>
    <lineage>
        <taxon>Bacteria</taxon>
        <taxon>Bacillati</taxon>
        <taxon>Actinomycetota</taxon>
        <taxon>Actinomycetes</taxon>
        <taxon>Micrococcales</taxon>
        <taxon>Microbacteriaceae</taxon>
        <taxon>Pseudolysinimonas</taxon>
    </lineage>
</organism>
<name>A0ABQ6JYD1_9MICO</name>
<accession>A0ABQ6JYD1</accession>
<evidence type="ECO:0000313" key="2">
    <source>
        <dbReference type="Proteomes" id="UP001157034"/>
    </source>
</evidence>
<comment type="caution">
    <text evidence="1">The sequence shown here is derived from an EMBL/GenBank/DDBJ whole genome shotgun (WGS) entry which is preliminary data.</text>
</comment>
<dbReference type="Proteomes" id="UP001157034">
    <property type="component" value="Unassembled WGS sequence"/>
</dbReference>
<keyword evidence="2" id="KW-1185">Reference proteome</keyword>
<sequence>MLFTSAGVYGCTVVTAYGLRAYLPGTGDGIFAAAAIPVCERNVSLFSVGPFRTP</sequence>
<proteinExistence type="predicted"/>
<dbReference type="EMBL" id="BSVB01000001">
    <property type="protein sequence ID" value="GMA93328.1"/>
    <property type="molecule type" value="Genomic_DNA"/>
</dbReference>